<feature type="transmembrane region" description="Helical" evidence="5">
    <location>
        <begin position="42"/>
        <end position="61"/>
    </location>
</feature>
<keyword evidence="3 5" id="KW-1133">Transmembrane helix</keyword>
<evidence type="ECO:0000256" key="2">
    <source>
        <dbReference type="ARBA" id="ARBA00022692"/>
    </source>
</evidence>
<dbReference type="PANTHER" id="PTHR30249">
    <property type="entry name" value="PUTATIVE SEROTONIN TRANSPORTER"/>
    <property type="match status" value="1"/>
</dbReference>
<dbReference type="AlphaFoldDB" id="A0A7X4W0N6"/>
<feature type="transmembrane region" description="Helical" evidence="5">
    <location>
        <begin position="208"/>
        <end position="231"/>
    </location>
</feature>
<keyword evidence="2 5" id="KW-0812">Transmembrane</keyword>
<feature type="transmembrane region" description="Helical" evidence="5">
    <location>
        <begin position="98"/>
        <end position="121"/>
    </location>
</feature>
<feature type="transmembrane region" description="Helical" evidence="5">
    <location>
        <begin position="12"/>
        <end position="30"/>
    </location>
</feature>
<evidence type="ECO:0000313" key="7">
    <source>
        <dbReference type="Proteomes" id="UP000448235"/>
    </source>
</evidence>
<dbReference type="EMBL" id="WUTS01000001">
    <property type="protein sequence ID" value="NAW12533.1"/>
    <property type="molecule type" value="Genomic_DNA"/>
</dbReference>
<evidence type="ECO:0000256" key="4">
    <source>
        <dbReference type="ARBA" id="ARBA00023136"/>
    </source>
</evidence>
<feature type="transmembrane region" description="Helical" evidence="5">
    <location>
        <begin position="152"/>
        <end position="177"/>
    </location>
</feature>
<keyword evidence="7" id="KW-1185">Reference proteome</keyword>
<evidence type="ECO:0000256" key="3">
    <source>
        <dbReference type="ARBA" id="ARBA00022989"/>
    </source>
</evidence>
<sequence length="238" mass="24678">MSDLIEQLMTNPLAAVALTLAAYFTGDRLFRALRAPAWCPPLLVAALLLATALWLLGIDYADYRAGAGWMTLLLGPATVALGLPLYQQMGKIRELWRALLLCLPIAATMAALYAVGIAWVMGAPAEILASLAPKSVTAPIAIGITERLGGSVALLMGGLLVTGVAAIGCVSLVARWLGIQDERLLGLALGINGHALGTVRAFEISPTAGAFSSLGMSLTGILTALLLPLAWRLPGLVG</sequence>
<organism evidence="6 7">
    <name type="scientific">Halomonas icarae</name>
    <dbReference type="NCBI Taxonomy" id="2691040"/>
    <lineage>
        <taxon>Bacteria</taxon>
        <taxon>Pseudomonadati</taxon>
        <taxon>Pseudomonadota</taxon>
        <taxon>Gammaproteobacteria</taxon>
        <taxon>Oceanospirillales</taxon>
        <taxon>Halomonadaceae</taxon>
        <taxon>Halomonas</taxon>
    </lineage>
</organism>
<evidence type="ECO:0000313" key="6">
    <source>
        <dbReference type="EMBL" id="NAW12533.1"/>
    </source>
</evidence>
<protein>
    <submittedName>
        <fullName evidence="6">LrgB family protein</fullName>
    </submittedName>
</protein>
<keyword evidence="4 5" id="KW-0472">Membrane</keyword>
<accession>A0A7X4W0N6</accession>
<dbReference type="Pfam" id="PF04172">
    <property type="entry name" value="LrgB"/>
    <property type="match status" value="1"/>
</dbReference>
<evidence type="ECO:0000256" key="5">
    <source>
        <dbReference type="SAM" id="Phobius"/>
    </source>
</evidence>
<dbReference type="InterPro" id="IPR007300">
    <property type="entry name" value="CidB/LrgB"/>
</dbReference>
<evidence type="ECO:0000256" key="1">
    <source>
        <dbReference type="ARBA" id="ARBA00004141"/>
    </source>
</evidence>
<feature type="transmembrane region" description="Helical" evidence="5">
    <location>
        <begin position="67"/>
        <end position="86"/>
    </location>
</feature>
<name>A0A7X4W0N6_9GAMM</name>
<proteinExistence type="predicted"/>
<comment type="caution">
    <text evidence="6">The sequence shown here is derived from an EMBL/GenBank/DDBJ whole genome shotgun (WGS) entry which is preliminary data.</text>
</comment>
<dbReference type="PANTHER" id="PTHR30249:SF0">
    <property type="entry name" value="PLASTIDAL GLYCOLATE_GLYCERATE TRANSLOCATOR 1, CHLOROPLASTIC"/>
    <property type="match status" value="1"/>
</dbReference>
<dbReference type="RefSeq" id="WP_161422989.1">
    <property type="nucleotide sequence ID" value="NZ_JARWMY010000010.1"/>
</dbReference>
<dbReference type="Proteomes" id="UP000448235">
    <property type="component" value="Unassembled WGS sequence"/>
</dbReference>
<comment type="subcellular location">
    <subcellularLocation>
        <location evidence="1">Membrane</location>
        <topology evidence="1">Multi-pass membrane protein</topology>
    </subcellularLocation>
</comment>
<reference evidence="6 7" key="1">
    <citation type="submission" date="2019-12" db="EMBL/GenBank/DDBJ databases">
        <title>Draft genome sequencing of Halomonas icarensis D1-1.</title>
        <authorList>
            <person name="Pandiyan K."/>
            <person name="Kushwaha P."/>
            <person name="Gowdham M."/>
            <person name="Chakdar H."/>
            <person name="Singh A."/>
            <person name="Kumar M."/>
            <person name="Saxena A.K."/>
        </authorList>
    </citation>
    <scope>NUCLEOTIDE SEQUENCE [LARGE SCALE GENOMIC DNA]</scope>
    <source>
        <strain evidence="6 7">D1-1</strain>
    </source>
</reference>
<dbReference type="GO" id="GO:0016020">
    <property type="term" value="C:membrane"/>
    <property type="evidence" value="ECO:0007669"/>
    <property type="project" value="UniProtKB-SubCell"/>
</dbReference>
<gene>
    <name evidence="6" type="ORF">GRB80_06710</name>
</gene>